<keyword evidence="4" id="KW-0067">ATP-binding</keyword>
<accession>A0A414LGM6</accession>
<evidence type="ECO:0000313" key="6">
    <source>
        <dbReference type="EMBL" id="RHE93795.1"/>
    </source>
</evidence>
<proteinExistence type="predicted"/>
<dbReference type="EMBL" id="QSKV01000003">
    <property type="protein sequence ID" value="RHE93795.1"/>
    <property type="molecule type" value="Genomic_DNA"/>
</dbReference>
<dbReference type="Pfam" id="PF12773">
    <property type="entry name" value="DZR"/>
    <property type="match status" value="1"/>
</dbReference>
<feature type="domain" description="Protein kinase" evidence="5">
    <location>
        <begin position="7"/>
        <end position="370"/>
    </location>
</feature>
<evidence type="ECO:0000256" key="4">
    <source>
        <dbReference type="ARBA" id="ARBA00022840"/>
    </source>
</evidence>
<gene>
    <name evidence="6" type="ORF">DW712_06970</name>
</gene>
<evidence type="ECO:0000256" key="3">
    <source>
        <dbReference type="ARBA" id="ARBA00022777"/>
    </source>
</evidence>
<keyword evidence="2" id="KW-0547">Nucleotide-binding</keyword>
<dbReference type="PANTHER" id="PTHR43289:SF6">
    <property type="entry name" value="SERINE_THREONINE-PROTEIN KINASE NEKL-3"/>
    <property type="match status" value="1"/>
</dbReference>
<dbReference type="SUPFAM" id="SSF56112">
    <property type="entry name" value="Protein kinase-like (PK-like)"/>
    <property type="match status" value="1"/>
</dbReference>
<organism evidence="6 7">
    <name type="scientific">Bacteroides intestinalis</name>
    <dbReference type="NCBI Taxonomy" id="329854"/>
    <lineage>
        <taxon>Bacteria</taxon>
        <taxon>Pseudomonadati</taxon>
        <taxon>Bacteroidota</taxon>
        <taxon>Bacteroidia</taxon>
        <taxon>Bacteroidales</taxon>
        <taxon>Bacteroidaceae</taxon>
        <taxon>Bacteroides</taxon>
    </lineage>
</organism>
<sequence>MPKLIKDFRITEKHQGGMAVVYKGENPSGFKRAFKAVRPDKAVNNAKLCDKFLKGISILQQLDHPNIVKAQDAFTYKDDEDGTTYTVLEMEWLDGLDLQQYVKQKSPKGLSVREVEKICLRVIEGFIYAHNRNVLHLDIKPNNLFRTRDGYIKIIDFGISKLIGESADIVDGAEKVSVTKTETGESTFRGTIAYASPEQWKGEEVTKASDIYSFGRTLHFLLTGSDESSAVVTNAKFKAIIRKCCSNFPDERYQSFTELKKVIEIGEETKCVNPQCGRMLPRDTKFCPHCGAQQEKPKPCKCPGCGAEMLPGSKFCTSCGHGLGDTPPPPKKTKQWKCNNCQRMLPQSYNDDKNHYCCYCGSPNMGFVEV</sequence>
<evidence type="ECO:0000259" key="5">
    <source>
        <dbReference type="PROSITE" id="PS50011"/>
    </source>
</evidence>
<dbReference type="PANTHER" id="PTHR43289">
    <property type="entry name" value="MITOGEN-ACTIVATED PROTEIN KINASE KINASE KINASE 20-RELATED"/>
    <property type="match status" value="1"/>
</dbReference>
<protein>
    <submittedName>
        <fullName evidence="6">Zinc-ribbon domain-containing protein</fullName>
    </submittedName>
</protein>
<evidence type="ECO:0000256" key="2">
    <source>
        <dbReference type="ARBA" id="ARBA00022741"/>
    </source>
</evidence>
<dbReference type="GO" id="GO:0005524">
    <property type="term" value="F:ATP binding"/>
    <property type="evidence" value="ECO:0007669"/>
    <property type="project" value="UniProtKB-KW"/>
</dbReference>
<name>A0A414LGM6_9BACE</name>
<dbReference type="InterPro" id="IPR000719">
    <property type="entry name" value="Prot_kinase_dom"/>
</dbReference>
<dbReference type="Pfam" id="PF00069">
    <property type="entry name" value="Pkinase"/>
    <property type="match status" value="1"/>
</dbReference>
<dbReference type="GO" id="GO:0004674">
    <property type="term" value="F:protein serine/threonine kinase activity"/>
    <property type="evidence" value="ECO:0007669"/>
    <property type="project" value="TreeGrafter"/>
</dbReference>
<comment type="caution">
    <text evidence="6">The sequence shown here is derived from an EMBL/GenBank/DDBJ whole genome shotgun (WGS) entry which is preliminary data.</text>
</comment>
<evidence type="ECO:0000256" key="1">
    <source>
        <dbReference type="ARBA" id="ARBA00022679"/>
    </source>
</evidence>
<reference evidence="6 7" key="1">
    <citation type="submission" date="2018-08" db="EMBL/GenBank/DDBJ databases">
        <title>A genome reference for cultivated species of the human gut microbiota.</title>
        <authorList>
            <person name="Zou Y."/>
            <person name="Xue W."/>
            <person name="Luo G."/>
        </authorList>
    </citation>
    <scope>NUCLEOTIDE SEQUENCE [LARGE SCALE GENOMIC DNA]</scope>
    <source>
        <strain evidence="6 7">AM27-17</strain>
    </source>
</reference>
<dbReference type="SMART" id="SM00220">
    <property type="entry name" value="S_TKc"/>
    <property type="match status" value="1"/>
</dbReference>
<dbReference type="CDD" id="cd14014">
    <property type="entry name" value="STKc_PknB_like"/>
    <property type="match status" value="1"/>
</dbReference>
<evidence type="ECO:0000313" key="7">
    <source>
        <dbReference type="Proteomes" id="UP000285650"/>
    </source>
</evidence>
<dbReference type="AlphaFoldDB" id="A0A414LGM6"/>
<dbReference type="RefSeq" id="WP_118221395.1">
    <property type="nucleotide sequence ID" value="NZ_JADNIJ010000011.1"/>
</dbReference>
<dbReference type="InterPro" id="IPR025874">
    <property type="entry name" value="DZR"/>
</dbReference>
<dbReference type="Proteomes" id="UP000285650">
    <property type="component" value="Unassembled WGS sequence"/>
</dbReference>
<keyword evidence="1" id="KW-0808">Transferase</keyword>
<dbReference type="PROSITE" id="PS50011">
    <property type="entry name" value="PROTEIN_KINASE_DOM"/>
    <property type="match status" value="1"/>
</dbReference>
<dbReference type="Gene3D" id="1.10.510.10">
    <property type="entry name" value="Transferase(Phosphotransferase) domain 1"/>
    <property type="match status" value="1"/>
</dbReference>
<keyword evidence="3" id="KW-0418">Kinase</keyword>
<dbReference type="InterPro" id="IPR011009">
    <property type="entry name" value="Kinase-like_dom_sf"/>
</dbReference>